<feature type="domain" description="Histidine kinase/HSP90-like ATPase" evidence="2">
    <location>
        <begin position="21"/>
        <end position="128"/>
    </location>
</feature>
<dbReference type="Gene3D" id="3.30.565.10">
    <property type="entry name" value="Histidine kinase-like ATPase, C-terminal domain"/>
    <property type="match status" value="1"/>
</dbReference>
<dbReference type="InterPro" id="IPR050267">
    <property type="entry name" value="Anti-sigma-factor_SerPK"/>
</dbReference>
<dbReference type="RefSeq" id="WP_386054085.1">
    <property type="nucleotide sequence ID" value="NZ_JBHTKH010000014.1"/>
</dbReference>
<keyword evidence="1" id="KW-0808">Transferase</keyword>
<evidence type="ECO:0000259" key="2">
    <source>
        <dbReference type="Pfam" id="PF13581"/>
    </source>
</evidence>
<keyword evidence="1" id="KW-0418">Kinase</keyword>
<evidence type="ECO:0000256" key="1">
    <source>
        <dbReference type="ARBA" id="ARBA00022527"/>
    </source>
</evidence>
<evidence type="ECO:0000313" key="4">
    <source>
        <dbReference type="Proteomes" id="UP001597046"/>
    </source>
</evidence>
<gene>
    <name evidence="3" type="ORF">ACFQ2V_17210</name>
</gene>
<name>A0ABW3N2G8_9MICO</name>
<keyword evidence="1" id="KW-0723">Serine/threonine-protein kinase</keyword>
<dbReference type="PANTHER" id="PTHR35526:SF3">
    <property type="entry name" value="ANTI-SIGMA-F FACTOR RSBW"/>
    <property type="match status" value="1"/>
</dbReference>
<dbReference type="Pfam" id="PF13581">
    <property type="entry name" value="HATPase_c_2"/>
    <property type="match status" value="1"/>
</dbReference>
<dbReference type="InterPro" id="IPR003594">
    <property type="entry name" value="HATPase_dom"/>
</dbReference>
<protein>
    <submittedName>
        <fullName evidence="3">ATP-binding protein</fullName>
    </submittedName>
</protein>
<dbReference type="GO" id="GO:0005524">
    <property type="term" value="F:ATP binding"/>
    <property type="evidence" value="ECO:0007669"/>
    <property type="project" value="UniProtKB-KW"/>
</dbReference>
<dbReference type="PANTHER" id="PTHR35526">
    <property type="entry name" value="ANTI-SIGMA-F FACTOR RSBW-RELATED"/>
    <property type="match status" value="1"/>
</dbReference>
<keyword evidence="4" id="KW-1185">Reference proteome</keyword>
<dbReference type="EMBL" id="JBHTKH010000014">
    <property type="protein sequence ID" value="MFD1056054.1"/>
    <property type="molecule type" value="Genomic_DNA"/>
</dbReference>
<organism evidence="3 4">
    <name type="scientific">Terrabacter terrigena</name>
    <dbReference type="NCBI Taxonomy" id="574718"/>
    <lineage>
        <taxon>Bacteria</taxon>
        <taxon>Bacillati</taxon>
        <taxon>Actinomycetota</taxon>
        <taxon>Actinomycetes</taxon>
        <taxon>Micrococcales</taxon>
        <taxon>Intrasporangiaceae</taxon>
        <taxon>Terrabacter</taxon>
    </lineage>
</organism>
<dbReference type="CDD" id="cd16936">
    <property type="entry name" value="HATPase_RsbW-like"/>
    <property type="match status" value="1"/>
</dbReference>
<dbReference type="SUPFAM" id="SSF55874">
    <property type="entry name" value="ATPase domain of HSP90 chaperone/DNA topoisomerase II/histidine kinase"/>
    <property type="match status" value="1"/>
</dbReference>
<proteinExistence type="predicted"/>
<sequence length="140" mass="14834">MGGPRITGESESGISRVEFGPEDLRLVRNAVREVAEHYVPERVSDAMLAVHELAVNSIIHGGGHGVLRIDRTADSIVFTVEDSDGTSSVPRVSEPAGQATSGRGLLIAQRLSDRLTIESPPGHTRVRLHLALSPVGAGRA</sequence>
<evidence type="ECO:0000313" key="3">
    <source>
        <dbReference type="EMBL" id="MFD1056054.1"/>
    </source>
</evidence>
<reference evidence="4" key="1">
    <citation type="journal article" date="2019" name="Int. J. Syst. Evol. Microbiol.">
        <title>The Global Catalogue of Microorganisms (GCM) 10K type strain sequencing project: providing services to taxonomists for standard genome sequencing and annotation.</title>
        <authorList>
            <consortium name="The Broad Institute Genomics Platform"/>
            <consortium name="The Broad Institute Genome Sequencing Center for Infectious Disease"/>
            <person name="Wu L."/>
            <person name="Ma J."/>
        </authorList>
    </citation>
    <scope>NUCLEOTIDE SEQUENCE [LARGE SCALE GENOMIC DNA]</scope>
    <source>
        <strain evidence="4">CCUG 57508</strain>
    </source>
</reference>
<dbReference type="Proteomes" id="UP001597046">
    <property type="component" value="Unassembled WGS sequence"/>
</dbReference>
<keyword evidence="3" id="KW-0547">Nucleotide-binding</keyword>
<dbReference type="InterPro" id="IPR036890">
    <property type="entry name" value="HATPase_C_sf"/>
</dbReference>
<accession>A0ABW3N2G8</accession>
<keyword evidence="3" id="KW-0067">ATP-binding</keyword>
<comment type="caution">
    <text evidence="3">The sequence shown here is derived from an EMBL/GenBank/DDBJ whole genome shotgun (WGS) entry which is preliminary data.</text>
</comment>